<dbReference type="InterPro" id="IPR006565">
    <property type="entry name" value="BTP"/>
</dbReference>
<dbReference type="PANTHER" id="PTHR46469">
    <property type="entry name" value="TRANSCRIPTION INITIATION FACTOR TFIID SUBUNIT 8"/>
    <property type="match status" value="1"/>
</dbReference>
<evidence type="ECO:0000313" key="11">
    <source>
        <dbReference type="Proteomes" id="UP000001861"/>
    </source>
</evidence>
<name>A8NWN1_COPC7</name>
<accession>A8NWN1</accession>
<dbReference type="InterPro" id="IPR019473">
    <property type="entry name" value="TFIID_su8_C"/>
</dbReference>
<dbReference type="CDD" id="cd00076">
    <property type="entry name" value="HFD_SF"/>
    <property type="match status" value="1"/>
</dbReference>
<dbReference type="GeneID" id="6013492"/>
<keyword evidence="11" id="KW-1185">Reference proteome</keyword>
<dbReference type="GO" id="GO:0006367">
    <property type="term" value="P:transcription initiation at RNA polymerase II promoter"/>
    <property type="evidence" value="ECO:0007669"/>
    <property type="project" value="TreeGrafter"/>
</dbReference>
<comment type="subcellular location">
    <subcellularLocation>
        <location evidence="1">Nucleus</location>
    </subcellularLocation>
</comment>
<comment type="caution">
    <text evidence="10">The sequence shown here is derived from an EMBL/GenBank/DDBJ whole genome shotgun (WGS) entry which is preliminary data.</text>
</comment>
<feature type="domain" description="Bromodomain associated" evidence="8">
    <location>
        <begin position="111"/>
        <end position="180"/>
    </location>
</feature>
<feature type="compositionally biased region" description="Basic residues" evidence="7">
    <location>
        <begin position="191"/>
        <end position="200"/>
    </location>
</feature>
<proteinExistence type="inferred from homology"/>
<dbReference type="Pfam" id="PF10406">
    <property type="entry name" value="TAF8_C"/>
    <property type="match status" value="1"/>
</dbReference>
<dbReference type="InterPro" id="IPR037818">
    <property type="entry name" value="TAF8"/>
</dbReference>
<dbReference type="Proteomes" id="UP000001861">
    <property type="component" value="Unassembled WGS sequence"/>
</dbReference>
<dbReference type="HOGENOM" id="CLU_083387_0_0_1"/>
<evidence type="ECO:0000256" key="4">
    <source>
        <dbReference type="ARBA" id="ARBA00023015"/>
    </source>
</evidence>
<dbReference type="EMBL" id="AACS02000005">
    <property type="protein sequence ID" value="EAU84555.2"/>
    <property type="molecule type" value="Genomic_DNA"/>
</dbReference>
<evidence type="ECO:0000259" key="8">
    <source>
        <dbReference type="Pfam" id="PF07524"/>
    </source>
</evidence>
<sequence length="320" mass="34808">MRNLVSPYPIGVSAGAGFTNLFFSNSYPGSRMYHQQTSAVATYPVQGYGVAPGIAPGAAAYPAAYHAAAPIPGAYLAFPPASGTPAPETSTKPIQSIPPPPAEPAVTPKIAENAIRKLVTLELKQAGFERGEPTAVKRLEYEVQAFVQQLYQRAHEYANLANRAGAVAWDLAKACEEFDMPVSELHELSRKSKKRKRRLANVKPTTTLVPPRSRSPSPELLPSDDDDTPVVPATLRTLPSYLPPLPPKHTYMKTPASPPKKAALPSLEKKLKTASLVQKSLQNLLTATEDSTNNEDAELLGHIVNWETGLHPRKRWKVRK</sequence>
<protein>
    <recommendedName>
        <fullName evidence="3">Transcription initiation factor TFIID subunit 8</fullName>
    </recommendedName>
</protein>
<dbReference type="Gene3D" id="1.10.20.10">
    <property type="entry name" value="Histone, subunit A"/>
    <property type="match status" value="1"/>
</dbReference>
<feature type="compositionally biased region" description="Low complexity" evidence="7">
    <location>
        <begin position="204"/>
        <end position="221"/>
    </location>
</feature>
<dbReference type="InParanoid" id="A8NWN1"/>
<dbReference type="STRING" id="240176.A8NWN1"/>
<evidence type="ECO:0000256" key="5">
    <source>
        <dbReference type="ARBA" id="ARBA00023163"/>
    </source>
</evidence>
<feature type="region of interest" description="Disordered" evidence="7">
    <location>
        <begin position="82"/>
        <end position="104"/>
    </location>
</feature>
<dbReference type="InterPro" id="IPR009072">
    <property type="entry name" value="Histone-fold"/>
</dbReference>
<dbReference type="KEGG" id="cci:CC1G_00074"/>
<keyword evidence="5" id="KW-0804">Transcription</keyword>
<evidence type="ECO:0000259" key="9">
    <source>
        <dbReference type="Pfam" id="PF10406"/>
    </source>
</evidence>
<feature type="domain" description="Transcription factor TFIID subunit 8 C-terminal" evidence="9">
    <location>
        <begin position="238"/>
        <end position="284"/>
    </location>
</feature>
<evidence type="ECO:0000256" key="6">
    <source>
        <dbReference type="ARBA" id="ARBA00023242"/>
    </source>
</evidence>
<organism evidence="10 11">
    <name type="scientific">Coprinopsis cinerea (strain Okayama-7 / 130 / ATCC MYA-4618 / FGSC 9003)</name>
    <name type="common">Inky cap fungus</name>
    <name type="synonym">Hormographiella aspergillata</name>
    <dbReference type="NCBI Taxonomy" id="240176"/>
    <lineage>
        <taxon>Eukaryota</taxon>
        <taxon>Fungi</taxon>
        <taxon>Dikarya</taxon>
        <taxon>Basidiomycota</taxon>
        <taxon>Agaricomycotina</taxon>
        <taxon>Agaricomycetes</taxon>
        <taxon>Agaricomycetidae</taxon>
        <taxon>Agaricales</taxon>
        <taxon>Agaricineae</taxon>
        <taxon>Psathyrellaceae</taxon>
        <taxon>Coprinopsis</taxon>
    </lineage>
</organism>
<keyword evidence="6" id="KW-0539">Nucleus</keyword>
<reference evidence="10 11" key="1">
    <citation type="journal article" date="2010" name="Proc. Natl. Acad. Sci. U.S.A.">
        <title>Insights into evolution of multicellular fungi from the assembled chromosomes of the mushroom Coprinopsis cinerea (Coprinus cinereus).</title>
        <authorList>
            <person name="Stajich J.E."/>
            <person name="Wilke S.K."/>
            <person name="Ahren D."/>
            <person name="Au C.H."/>
            <person name="Birren B.W."/>
            <person name="Borodovsky M."/>
            <person name="Burns C."/>
            <person name="Canback B."/>
            <person name="Casselton L.A."/>
            <person name="Cheng C.K."/>
            <person name="Deng J."/>
            <person name="Dietrich F.S."/>
            <person name="Fargo D.C."/>
            <person name="Farman M.L."/>
            <person name="Gathman A.C."/>
            <person name="Goldberg J."/>
            <person name="Guigo R."/>
            <person name="Hoegger P.J."/>
            <person name="Hooker J.B."/>
            <person name="Huggins A."/>
            <person name="James T.Y."/>
            <person name="Kamada T."/>
            <person name="Kilaru S."/>
            <person name="Kodira C."/>
            <person name="Kues U."/>
            <person name="Kupfer D."/>
            <person name="Kwan H.S."/>
            <person name="Lomsadze A."/>
            <person name="Li W."/>
            <person name="Lilly W.W."/>
            <person name="Ma L.J."/>
            <person name="Mackey A.J."/>
            <person name="Manning G."/>
            <person name="Martin F."/>
            <person name="Muraguchi H."/>
            <person name="Natvig D.O."/>
            <person name="Palmerini H."/>
            <person name="Ramesh M.A."/>
            <person name="Rehmeyer C.J."/>
            <person name="Roe B.A."/>
            <person name="Shenoy N."/>
            <person name="Stanke M."/>
            <person name="Ter-Hovhannisyan V."/>
            <person name="Tunlid A."/>
            <person name="Velagapudi R."/>
            <person name="Vision T.J."/>
            <person name="Zeng Q."/>
            <person name="Zolan M.E."/>
            <person name="Pukkila P.J."/>
        </authorList>
    </citation>
    <scope>NUCLEOTIDE SEQUENCE [LARGE SCALE GENOMIC DNA]</scope>
    <source>
        <strain evidence="11">Okayama-7 / 130 / ATCC MYA-4618 / FGSC 9003</strain>
    </source>
</reference>
<dbReference type="OMA" id="YANLAHR"/>
<evidence type="ECO:0000256" key="2">
    <source>
        <dbReference type="ARBA" id="ARBA00008767"/>
    </source>
</evidence>
<dbReference type="VEuPathDB" id="FungiDB:CC1G_00074"/>
<dbReference type="AlphaFoldDB" id="A8NWN1"/>
<dbReference type="GO" id="GO:0005669">
    <property type="term" value="C:transcription factor TFIID complex"/>
    <property type="evidence" value="ECO:0007669"/>
    <property type="project" value="InterPro"/>
</dbReference>
<dbReference type="RefSeq" id="XP_001836938.2">
    <property type="nucleotide sequence ID" value="XM_001836886.2"/>
</dbReference>
<evidence type="ECO:0000256" key="7">
    <source>
        <dbReference type="SAM" id="MobiDB-lite"/>
    </source>
</evidence>
<feature type="region of interest" description="Disordered" evidence="7">
    <location>
        <begin position="188"/>
        <end position="229"/>
    </location>
</feature>
<dbReference type="Pfam" id="PF07524">
    <property type="entry name" value="Bromo_TP"/>
    <property type="match status" value="1"/>
</dbReference>
<evidence type="ECO:0000256" key="1">
    <source>
        <dbReference type="ARBA" id="ARBA00004123"/>
    </source>
</evidence>
<dbReference type="eggNOG" id="ENOG502SEJ4">
    <property type="taxonomic scope" value="Eukaryota"/>
</dbReference>
<comment type="similarity">
    <text evidence="2">Belongs to the TAF8 family.</text>
</comment>
<keyword evidence="4" id="KW-0805">Transcription regulation</keyword>
<gene>
    <name evidence="10" type="ORF">CC1G_00074</name>
</gene>
<dbReference type="GO" id="GO:0046982">
    <property type="term" value="F:protein heterodimerization activity"/>
    <property type="evidence" value="ECO:0007669"/>
    <property type="project" value="InterPro"/>
</dbReference>
<evidence type="ECO:0000313" key="10">
    <source>
        <dbReference type="EMBL" id="EAU84555.2"/>
    </source>
</evidence>
<dbReference type="PANTHER" id="PTHR46469:SF1">
    <property type="entry name" value="TRANSCRIPTION INITIATION FACTOR TFIID SUBUNIT 8"/>
    <property type="match status" value="1"/>
</dbReference>
<evidence type="ECO:0000256" key="3">
    <source>
        <dbReference type="ARBA" id="ARBA00017307"/>
    </source>
</evidence>
<dbReference type="OrthoDB" id="2193813at2759"/>